<feature type="region of interest" description="Disordered" evidence="1">
    <location>
        <begin position="21"/>
        <end position="126"/>
    </location>
</feature>
<dbReference type="GeneID" id="26231604"/>
<protein>
    <submittedName>
        <fullName evidence="2">Uncharacterized protein</fullName>
    </submittedName>
</protein>
<feature type="compositionally biased region" description="Low complexity" evidence="1">
    <location>
        <begin position="112"/>
        <end position="121"/>
    </location>
</feature>
<sequence length="196" mass="21140">MTIIIRSGVVKGGALPAQQPALARPTERLGSNRIVPNRRSEQVARYAAQRHSKTKRKRAEADAEAGGKTATDNEAERNAPAAQRRRLTVAPKTVTVPTARLAPAPRPGPSGGPAFAPAPTGKEPQERIQDDFSFVELLGPEVYKEEGLSQAEDGDDSELLLLNPENFNEAGLAGDDSAALQAFFEQNEWTGERMED</sequence>
<feature type="compositionally biased region" description="Basic residues" evidence="1">
    <location>
        <begin position="48"/>
        <end position="58"/>
    </location>
</feature>
<dbReference type="EMBL" id="CP060777">
    <property type="protein sequence ID" value="QQK45734.1"/>
    <property type="molecule type" value="Genomic_DNA"/>
</dbReference>
<gene>
    <name evidence="2" type="ORF">Pdw03_0632</name>
</gene>
<evidence type="ECO:0000313" key="3">
    <source>
        <dbReference type="Proteomes" id="UP000595662"/>
    </source>
</evidence>
<organism evidence="2 3">
    <name type="scientific">Penicillium digitatum</name>
    <name type="common">Green mold</name>
    <dbReference type="NCBI Taxonomy" id="36651"/>
    <lineage>
        <taxon>Eukaryota</taxon>
        <taxon>Fungi</taxon>
        <taxon>Dikarya</taxon>
        <taxon>Ascomycota</taxon>
        <taxon>Pezizomycotina</taxon>
        <taxon>Eurotiomycetes</taxon>
        <taxon>Eurotiomycetidae</taxon>
        <taxon>Eurotiales</taxon>
        <taxon>Aspergillaceae</taxon>
        <taxon>Penicillium</taxon>
    </lineage>
</organism>
<feature type="compositionally biased region" description="Low complexity" evidence="1">
    <location>
        <begin position="88"/>
        <end position="103"/>
    </location>
</feature>
<evidence type="ECO:0000256" key="1">
    <source>
        <dbReference type="SAM" id="MobiDB-lite"/>
    </source>
</evidence>
<dbReference type="VEuPathDB" id="FungiDB:PDIP_32840"/>
<proteinExistence type="predicted"/>
<evidence type="ECO:0000313" key="2">
    <source>
        <dbReference type="EMBL" id="QQK45734.1"/>
    </source>
</evidence>
<reference evidence="2 3" key="1">
    <citation type="submission" date="2020-08" db="EMBL/GenBank/DDBJ databases">
        <title>The completed genome sequence of the pathogenic ascomycete fungus Penicillium digitatum.</title>
        <authorList>
            <person name="Wang M."/>
        </authorList>
    </citation>
    <scope>NUCLEOTIDE SEQUENCE [LARGE SCALE GENOMIC DNA]</scope>
    <source>
        <strain evidence="2 3">PdW03</strain>
    </source>
</reference>
<dbReference type="RefSeq" id="XP_014535888.1">
    <property type="nucleotide sequence ID" value="XM_014680402.1"/>
</dbReference>
<accession>A0A7T6XQU3</accession>
<name>A0A7T6XQU3_PENDI</name>
<dbReference type="Proteomes" id="UP000595662">
    <property type="component" value="Chromosome 4"/>
</dbReference>
<dbReference type="KEGG" id="pdp:PDIP_32840"/>
<dbReference type="AlphaFoldDB" id="A0A7T6XQU3"/>